<dbReference type="EMBL" id="LNIX01000007">
    <property type="protein sequence ID" value="OXA51377.1"/>
    <property type="molecule type" value="Genomic_DNA"/>
</dbReference>
<dbReference type="PROSITE" id="PS50181">
    <property type="entry name" value="FBOX"/>
    <property type="match status" value="1"/>
</dbReference>
<gene>
    <name evidence="2" type="ORF">Fcan01_13284</name>
</gene>
<reference evidence="2 3" key="1">
    <citation type="submission" date="2015-12" db="EMBL/GenBank/DDBJ databases">
        <title>The genome of Folsomia candida.</title>
        <authorList>
            <person name="Faddeeva A."/>
            <person name="Derks M.F."/>
            <person name="Anvar Y."/>
            <person name="Smit S."/>
            <person name="Van Straalen N."/>
            <person name="Roelofs D."/>
        </authorList>
    </citation>
    <scope>NUCLEOTIDE SEQUENCE [LARGE SCALE GENOMIC DNA]</scope>
    <source>
        <strain evidence="2 3">VU population</strain>
        <tissue evidence="2">Whole body</tissue>
    </source>
</reference>
<protein>
    <recommendedName>
        <fullName evidence="1">F-box domain-containing protein</fullName>
    </recommendedName>
</protein>
<comment type="caution">
    <text evidence="2">The sequence shown here is derived from an EMBL/GenBank/DDBJ whole genome shotgun (WGS) entry which is preliminary data.</text>
</comment>
<evidence type="ECO:0000313" key="3">
    <source>
        <dbReference type="Proteomes" id="UP000198287"/>
    </source>
</evidence>
<dbReference type="InterPro" id="IPR036047">
    <property type="entry name" value="F-box-like_dom_sf"/>
</dbReference>
<name>A0A226E327_FOLCA</name>
<dbReference type="SUPFAM" id="SSF81383">
    <property type="entry name" value="F-box domain"/>
    <property type="match status" value="1"/>
</dbReference>
<feature type="domain" description="F-box" evidence="1">
    <location>
        <begin position="9"/>
        <end position="55"/>
    </location>
</feature>
<keyword evidence="3" id="KW-1185">Reference proteome</keyword>
<dbReference type="Proteomes" id="UP000198287">
    <property type="component" value="Unassembled WGS sequence"/>
</dbReference>
<sequence length="555" mass="63265">MFRKRSEKGAQLPVLPGPVLRLIFNNLSSDDLLKCRETCILWNQVIKFYKMLPHLSDYFLHCGSLTKSAKRRHRTWSPYSVKRLLLNFIQPDVTSSSTLQSLKDVYLRNCAYYFVRPQPSIKILAFEEVANFGRCLSSNSSHLLLNNIHTLDLQAINQSKLAKIELGGIDTIISCMPHLEKLSLPLRLLSVFDPNKLVRIDNSNNEITCFSRLKFLTVQLPEMITILENGEEYICMITKVVTLLASTQLRTLQSLQVQSPDSRLLPKAGASSSRRKLREPEVTKFLADVETIVGTLGTSLQNHMMEMVSSKLLLKDLTLCIHGFPASSFDNTGILTLFAFLAMRGLKHLHLRVSASVLCTSLPTILHTMSLNYGCEVTLDVEFFLNGKESQVTSQYLLSLPEMYSSIRSFNIRFLADYDSNNHLFFLEDFIPFHTRLNVTEGQVLFKKLTTFKVQFEEPSRKTLLTFGWLRTVCPTLKHISIIVGRLEDYETGWRIVWGQIKDKLRGRPTSSVLNIFYLRGIIKSFPNLETLITTAAIPQLLKETPTLKHVKLDL</sequence>
<evidence type="ECO:0000259" key="1">
    <source>
        <dbReference type="PROSITE" id="PS50181"/>
    </source>
</evidence>
<accession>A0A226E327</accession>
<evidence type="ECO:0000313" key="2">
    <source>
        <dbReference type="EMBL" id="OXA51377.1"/>
    </source>
</evidence>
<proteinExistence type="predicted"/>
<dbReference type="InterPro" id="IPR001810">
    <property type="entry name" value="F-box_dom"/>
</dbReference>
<organism evidence="2 3">
    <name type="scientific">Folsomia candida</name>
    <name type="common">Springtail</name>
    <dbReference type="NCBI Taxonomy" id="158441"/>
    <lineage>
        <taxon>Eukaryota</taxon>
        <taxon>Metazoa</taxon>
        <taxon>Ecdysozoa</taxon>
        <taxon>Arthropoda</taxon>
        <taxon>Hexapoda</taxon>
        <taxon>Collembola</taxon>
        <taxon>Entomobryomorpha</taxon>
        <taxon>Isotomoidea</taxon>
        <taxon>Isotomidae</taxon>
        <taxon>Proisotominae</taxon>
        <taxon>Folsomia</taxon>
    </lineage>
</organism>
<dbReference type="AlphaFoldDB" id="A0A226E327"/>